<sequence length="555" mass="59911">MSKQPSDSFLPSGAMESPLREFGPSRSGPHVPRTMPDYIPSPTSHETPKPYSQSQSSLNHTPNGPPLSPPKTRSGSTDNSTAALVENWRAYSRRLMTQFDGEKKEMLANRERVEDLWKEERGLWDEEKNILMDRISKLESQLEKIKAASQLSTGSNSQILSRTGSQRRAPTSGMVSAAFASPGSIDGTAAKAVPQESGRNADGSAYYAPAPQNPSRTFDTSESDTMRVDDLTAPREDPIRVTAKELTSSDFGVQSPPAELASISETPAETIDISHIQPELEGVPIKASAVAPSFAAKVLSPNSALSPARLSPNIRPPPRDITNLNRSISHDKKPTALDVMRAPIDHRLTMHAGHTPNHSISNFSLINESGHATPVATQESKDAADAASTAGLSELHGDAAQELDEDPELTGKLGLSTDRSPADLEFLAKLTERLEEVRKSGTASPVNEAEAAEQGADASTNPDPEDANLHDSTSPMTGAVNAYNKWQANEPRTRDSLGLFLNEYLGPRDEKENTNAPAAGTQRKNEEPVDEETGETEPIIKLKPSMNFGRPMGFM</sequence>
<feature type="region of interest" description="Disordered" evidence="1">
    <location>
        <begin position="437"/>
        <end position="488"/>
    </location>
</feature>
<feature type="region of interest" description="Disordered" evidence="1">
    <location>
        <begin position="147"/>
        <end position="224"/>
    </location>
</feature>
<feature type="compositionally biased region" description="Polar residues" evidence="1">
    <location>
        <begin position="71"/>
        <end position="82"/>
    </location>
</feature>
<proteinExistence type="predicted"/>
<keyword evidence="3" id="KW-1185">Reference proteome</keyword>
<feature type="compositionally biased region" description="Polar residues" evidence="1">
    <location>
        <begin position="41"/>
        <end position="62"/>
    </location>
</feature>
<reference evidence="2 3" key="1">
    <citation type="submission" date="2024-06" db="EMBL/GenBank/DDBJ databases">
        <title>Complete genome of Phlyctema vagabunda strain 19-DSS-EL-015.</title>
        <authorList>
            <person name="Fiorenzani C."/>
        </authorList>
    </citation>
    <scope>NUCLEOTIDE SEQUENCE [LARGE SCALE GENOMIC DNA]</scope>
    <source>
        <strain evidence="2 3">19-DSS-EL-015</strain>
    </source>
</reference>
<feature type="region of interest" description="Disordered" evidence="1">
    <location>
        <begin position="305"/>
        <end position="326"/>
    </location>
</feature>
<feature type="region of interest" description="Disordered" evidence="1">
    <location>
        <begin position="504"/>
        <end position="555"/>
    </location>
</feature>
<feature type="compositionally biased region" description="Polar residues" evidence="1">
    <location>
        <begin position="149"/>
        <end position="169"/>
    </location>
</feature>
<evidence type="ECO:0000313" key="3">
    <source>
        <dbReference type="Proteomes" id="UP001629113"/>
    </source>
</evidence>
<organism evidence="2 3">
    <name type="scientific">Phlyctema vagabunda</name>
    <dbReference type="NCBI Taxonomy" id="108571"/>
    <lineage>
        <taxon>Eukaryota</taxon>
        <taxon>Fungi</taxon>
        <taxon>Dikarya</taxon>
        <taxon>Ascomycota</taxon>
        <taxon>Pezizomycotina</taxon>
        <taxon>Leotiomycetes</taxon>
        <taxon>Helotiales</taxon>
        <taxon>Dermateaceae</taxon>
        <taxon>Phlyctema</taxon>
    </lineage>
</organism>
<accession>A0ABR4P6K8</accession>
<evidence type="ECO:0000313" key="2">
    <source>
        <dbReference type="EMBL" id="KAL3418934.1"/>
    </source>
</evidence>
<evidence type="ECO:0000256" key="1">
    <source>
        <dbReference type="SAM" id="MobiDB-lite"/>
    </source>
</evidence>
<gene>
    <name evidence="2" type="ORF">PVAG01_09155</name>
</gene>
<name>A0ABR4P6K8_9HELO</name>
<feature type="region of interest" description="Disordered" evidence="1">
    <location>
        <begin position="1"/>
        <end position="83"/>
    </location>
</feature>
<dbReference type="Proteomes" id="UP001629113">
    <property type="component" value="Unassembled WGS sequence"/>
</dbReference>
<dbReference type="EMBL" id="JBFCZG010000008">
    <property type="protein sequence ID" value="KAL3418934.1"/>
    <property type="molecule type" value="Genomic_DNA"/>
</dbReference>
<comment type="caution">
    <text evidence="2">The sequence shown here is derived from an EMBL/GenBank/DDBJ whole genome shotgun (WGS) entry which is preliminary data.</text>
</comment>
<protein>
    <submittedName>
        <fullName evidence="2">Uncharacterized protein</fullName>
    </submittedName>
</protein>